<dbReference type="Proteomes" id="UP000799291">
    <property type="component" value="Unassembled WGS sequence"/>
</dbReference>
<name>A0A6G1JNM1_9PLEO</name>
<sequence>MVVKPEYTFTRDLIDNNRVNPQHHLWIQLFGYHVHPAIPLLGRAAENAKPLRIADIGTGTDIWMTSLGEQIPDSVRFDGLDVSFDAAPPLQWLPSNIVLKKWNVREPPPEELVGAYELVHIRNFAYVLQDAEVPNVLAHLVALIKPGGYLQWGEPDVASFRVERTDPKNKVDTFMDLLKVSQGQDERLAPAWISKLPETFERSGLVNVEADVEDAPPHPALAMHECNLVIHGLVARQTQDTGVAEAIAQLMPEVERETRDGSCWAFTRWTVIGKKET</sequence>
<dbReference type="SUPFAM" id="SSF53335">
    <property type="entry name" value="S-adenosyl-L-methionine-dependent methyltransferases"/>
    <property type="match status" value="1"/>
</dbReference>
<dbReference type="AlphaFoldDB" id="A0A6G1JNM1"/>
<reference evidence="1" key="1">
    <citation type="journal article" date="2020" name="Stud. Mycol.">
        <title>101 Dothideomycetes genomes: a test case for predicting lifestyles and emergence of pathogens.</title>
        <authorList>
            <person name="Haridas S."/>
            <person name="Albert R."/>
            <person name="Binder M."/>
            <person name="Bloem J."/>
            <person name="Labutti K."/>
            <person name="Salamov A."/>
            <person name="Andreopoulos B."/>
            <person name="Baker S."/>
            <person name="Barry K."/>
            <person name="Bills G."/>
            <person name="Bluhm B."/>
            <person name="Cannon C."/>
            <person name="Castanera R."/>
            <person name="Culley D."/>
            <person name="Daum C."/>
            <person name="Ezra D."/>
            <person name="Gonzalez J."/>
            <person name="Henrissat B."/>
            <person name="Kuo A."/>
            <person name="Liang C."/>
            <person name="Lipzen A."/>
            <person name="Lutzoni F."/>
            <person name="Magnuson J."/>
            <person name="Mondo S."/>
            <person name="Nolan M."/>
            <person name="Ohm R."/>
            <person name="Pangilinan J."/>
            <person name="Park H.-J."/>
            <person name="Ramirez L."/>
            <person name="Alfaro M."/>
            <person name="Sun H."/>
            <person name="Tritt A."/>
            <person name="Yoshinaga Y."/>
            <person name="Zwiers L.-H."/>
            <person name="Turgeon B."/>
            <person name="Goodwin S."/>
            <person name="Spatafora J."/>
            <person name="Crous P."/>
            <person name="Grigoriev I."/>
        </authorList>
    </citation>
    <scope>NUCLEOTIDE SEQUENCE</scope>
    <source>
        <strain evidence="1">CBS 122367</strain>
    </source>
</reference>
<dbReference type="EMBL" id="MU005569">
    <property type="protein sequence ID" value="KAF2692028.1"/>
    <property type="molecule type" value="Genomic_DNA"/>
</dbReference>
<dbReference type="OrthoDB" id="417697at2759"/>
<dbReference type="Gene3D" id="3.40.50.150">
    <property type="entry name" value="Vaccinia Virus protein VP39"/>
    <property type="match status" value="1"/>
</dbReference>
<evidence type="ECO:0000313" key="1">
    <source>
        <dbReference type="EMBL" id="KAF2692028.1"/>
    </source>
</evidence>
<keyword evidence="2" id="KW-1185">Reference proteome</keyword>
<accession>A0A6G1JNM1</accession>
<dbReference type="Pfam" id="PF13489">
    <property type="entry name" value="Methyltransf_23"/>
    <property type="match status" value="1"/>
</dbReference>
<proteinExistence type="predicted"/>
<dbReference type="CDD" id="cd02440">
    <property type="entry name" value="AdoMet_MTases"/>
    <property type="match status" value="1"/>
</dbReference>
<gene>
    <name evidence="1" type="ORF">K458DRAFT_286569</name>
</gene>
<evidence type="ECO:0000313" key="2">
    <source>
        <dbReference type="Proteomes" id="UP000799291"/>
    </source>
</evidence>
<evidence type="ECO:0008006" key="3">
    <source>
        <dbReference type="Google" id="ProtNLM"/>
    </source>
</evidence>
<protein>
    <recommendedName>
        <fullName evidence="3">Methyltransferase domain-containing protein</fullName>
    </recommendedName>
</protein>
<dbReference type="InterPro" id="IPR029063">
    <property type="entry name" value="SAM-dependent_MTases_sf"/>
</dbReference>
<organism evidence="1 2">
    <name type="scientific">Lentithecium fluviatile CBS 122367</name>
    <dbReference type="NCBI Taxonomy" id="1168545"/>
    <lineage>
        <taxon>Eukaryota</taxon>
        <taxon>Fungi</taxon>
        <taxon>Dikarya</taxon>
        <taxon>Ascomycota</taxon>
        <taxon>Pezizomycotina</taxon>
        <taxon>Dothideomycetes</taxon>
        <taxon>Pleosporomycetidae</taxon>
        <taxon>Pleosporales</taxon>
        <taxon>Massarineae</taxon>
        <taxon>Lentitheciaceae</taxon>
        <taxon>Lentithecium</taxon>
    </lineage>
</organism>